<dbReference type="AlphaFoldDB" id="A0A1I5I569"/>
<dbReference type="GO" id="GO:0015031">
    <property type="term" value="P:protein transport"/>
    <property type="evidence" value="ECO:0007669"/>
    <property type="project" value="UniProtKB-KW"/>
</dbReference>
<evidence type="ECO:0000256" key="4">
    <source>
        <dbReference type="ARBA" id="ARBA00022448"/>
    </source>
</evidence>
<sequence>MTKFIYKMESILQIKYKMEDQAKTAYGNAHAKLINEQKKLEELVNKRQYYEDKLTNLMHSKLKLLDIKQCENDIEIMKYYIKLQQIEVKKAEQQLEAARIRLNDAMVERKTHENLKEKAFEAFMLEYEAEQRKEIDELVSFQYNNPTDDQEEGNG</sequence>
<keyword evidence="11" id="KW-0175">Coiled coil</keyword>
<keyword evidence="7" id="KW-1005">Bacterial flagellum biogenesis</keyword>
<comment type="subcellular location">
    <subcellularLocation>
        <location evidence="1">Cell membrane</location>
        <topology evidence="1">Peripheral membrane protein</topology>
        <orientation evidence="1">Cytoplasmic side</orientation>
    </subcellularLocation>
</comment>
<dbReference type="RefSeq" id="WP_091688145.1">
    <property type="nucleotide sequence ID" value="NZ_BAABFM010000021.1"/>
</dbReference>
<feature type="coiled-coil region" evidence="11">
    <location>
        <begin position="81"/>
        <end position="115"/>
    </location>
</feature>
<evidence type="ECO:0000256" key="10">
    <source>
        <dbReference type="ARBA" id="ARBA00023225"/>
    </source>
</evidence>
<dbReference type="InterPro" id="IPR012823">
    <property type="entry name" value="Flagell_FliJ"/>
</dbReference>
<evidence type="ECO:0000256" key="6">
    <source>
        <dbReference type="ARBA" id="ARBA00022500"/>
    </source>
</evidence>
<keyword evidence="4" id="KW-0813">Transport</keyword>
<dbReference type="Proteomes" id="UP000198806">
    <property type="component" value="Unassembled WGS sequence"/>
</dbReference>
<dbReference type="Gene3D" id="1.10.287.1700">
    <property type="match status" value="1"/>
</dbReference>
<keyword evidence="5" id="KW-1003">Cell membrane</keyword>
<evidence type="ECO:0000256" key="3">
    <source>
        <dbReference type="ARBA" id="ARBA00020392"/>
    </source>
</evidence>
<keyword evidence="12" id="KW-0282">Flagellum</keyword>
<evidence type="ECO:0000256" key="9">
    <source>
        <dbReference type="ARBA" id="ARBA00023136"/>
    </source>
</evidence>
<dbReference type="EMBL" id="FOWD01000039">
    <property type="protein sequence ID" value="SFO55744.1"/>
    <property type="molecule type" value="Genomic_DNA"/>
</dbReference>
<organism evidence="12 13">
    <name type="scientific">Anaerocolumna aminovalerica</name>
    <dbReference type="NCBI Taxonomy" id="1527"/>
    <lineage>
        <taxon>Bacteria</taxon>
        <taxon>Bacillati</taxon>
        <taxon>Bacillota</taxon>
        <taxon>Clostridia</taxon>
        <taxon>Lachnospirales</taxon>
        <taxon>Lachnospiraceae</taxon>
        <taxon>Anaerocolumna</taxon>
    </lineage>
</organism>
<reference evidence="12 13" key="1">
    <citation type="submission" date="2016-10" db="EMBL/GenBank/DDBJ databases">
        <authorList>
            <person name="de Groot N.N."/>
        </authorList>
    </citation>
    <scope>NUCLEOTIDE SEQUENCE [LARGE SCALE GENOMIC DNA]</scope>
    <source>
        <strain evidence="12 13">DSM 1283</strain>
    </source>
</reference>
<evidence type="ECO:0000313" key="12">
    <source>
        <dbReference type="EMBL" id="SFO55744.1"/>
    </source>
</evidence>
<evidence type="ECO:0000256" key="7">
    <source>
        <dbReference type="ARBA" id="ARBA00022795"/>
    </source>
</evidence>
<evidence type="ECO:0000256" key="5">
    <source>
        <dbReference type="ARBA" id="ARBA00022475"/>
    </source>
</evidence>
<evidence type="ECO:0000256" key="1">
    <source>
        <dbReference type="ARBA" id="ARBA00004413"/>
    </source>
</evidence>
<evidence type="ECO:0000256" key="11">
    <source>
        <dbReference type="SAM" id="Coils"/>
    </source>
</evidence>
<keyword evidence="12" id="KW-0969">Cilium</keyword>
<evidence type="ECO:0000256" key="8">
    <source>
        <dbReference type="ARBA" id="ARBA00022927"/>
    </source>
</evidence>
<keyword evidence="10" id="KW-1006">Bacterial flagellum protein export</keyword>
<name>A0A1I5I569_9FIRM</name>
<evidence type="ECO:0000313" key="13">
    <source>
        <dbReference type="Proteomes" id="UP000198806"/>
    </source>
</evidence>
<keyword evidence="9" id="KW-0472">Membrane</keyword>
<dbReference type="Pfam" id="PF02050">
    <property type="entry name" value="FliJ"/>
    <property type="match status" value="1"/>
</dbReference>
<comment type="similarity">
    <text evidence="2">Belongs to the FliJ family.</text>
</comment>
<dbReference type="GO" id="GO:0006935">
    <property type="term" value="P:chemotaxis"/>
    <property type="evidence" value="ECO:0007669"/>
    <property type="project" value="UniProtKB-KW"/>
</dbReference>
<accession>A0A1I5I569</accession>
<dbReference type="OrthoDB" id="1767518at2"/>
<dbReference type="STRING" id="1527.SAMN04489757_13935"/>
<protein>
    <recommendedName>
        <fullName evidence="3">Flagellar FliJ protein</fullName>
    </recommendedName>
</protein>
<keyword evidence="8" id="KW-0653">Protein transport</keyword>
<gene>
    <name evidence="12" type="ORF">SAMN04489757_13935</name>
</gene>
<keyword evidence="13" id="KW-1185">Reference proteome</keyword>
<dbReference type="GO" id="GO:0005886">
    <property type="term" value="C:plasma membrane"/>
    <property type="evidence" value="ECO:0007669"/>
    <property type="project" value="UniProtKB-SubCell"/>
</dbReference>
<dbReference type="GO" id="GO:0009288">
    <property type="term" value="C:bacterial-type flagellum"/>
    <property type="evidence" value="ECO:0007669"/>
    <property type="project" value="InterPro"/>
</dbReference>
<proteinExistence type="inferred from homology"/>
<dbReference type="GO" id="GO:0071973">
    <property type="term" value="P:bacterial-type flagellum-dependent cell motility"/>
    <property type="evidence" value="ECO:0007669"/>
    <property type="project" value="InterPro"/>
</dbReference>
<dbReference type="InterPro" id="IPR053716">
    <property type="entry name" value="Flag_assembly_chemotaxis_eff"/>
</dbReference>
<evidence type="ECO:0000256" key="2">
    <source>
        <dbReference type="ARBA" id="ARBA00010004"/>
    </source>
</evidence>
<dbReference type="GO" id="GO:0044781">
    <property type="term" value="P:bacterial-type flagellum organization"/>
    <property type="evidence" value="ECO:0007669"/>
    <property type="project" value="UniProtKB-KW"/>
</dbReference>
<keyword evidence="6" id="KW-0145">Chemotaxis</keyword>
<dbReference type="NCBIfam" id="TIGR02473">
    <property type="entry name" value="flagell_FliJ"/>
    <property type="match status" value="1"/>
</dbReference>
<keyword evidence="12" id="KW-0966">Cell projection</keyword>